<evidence type="ECO:0000313" key="8">
    <source>
        <dbReference type="Proteomes" id="UP000092993"/>
    </source>
</evidence>
<dbReference type="InterPro" id="IPR050675">
    <property type="entry name" value="OAF3"/>
</dbReference>
<dbReference type="PROSITE" id="PS50048">
    <property type="entry name" value="ZN2_CY6_FUNGAL_2"/>
    <property type="match status" value="1"/>
</dbReference>
<protein>
    <recommendedName>
        <fullName evidence="6">Zn(2)-C6 fungal-type domain-containing protein</fullName>
    </recommendedName>
</protein>
<keyword evidence="1" id="KW-0805">Transcription regulation</keyword>
<keyword evidence="4" id="KW-0539">Nucleus</keyword>
<keyword evidence="8" id="KW-1185">Reference proteome</keyword>
<evidence type="ECO:0000313" key="7">
    <source>
        <dbReference type="EMBL" id="OBZ71779.1"/>
    </source>
</evidence>
<dbReference type="Pfam" id="PF00172">
    <property type="entry name" value="Zn_clus"/>
    <property type="match status" value="1"/>
</dbReference>
<sequence>MSNTNSSSSPNSASRSTAFDPSLLQPIVRSKRTPIACTECRRRQVKCSGTTPRCERCQKRGIECVYIPLNQQRSASATAGGQTSRAGTPQYPPNMAGHAYVPSSYATYPPAGMQSTTGQAYVSQSSHGQQGNWRPQSPLQTMPSHQTHQYTQLQTAQGTAAMGYSQTVSPTQMTSYNGQYYQGDQEVFDPVTGTMVPHNAGVWQQNTTEETTYPGYQGRQYP</sequence>
<dbReference type="GO" id="GO:0008270">
    <property type="term" value="F:zinc ion binding"/>
    <property type="evidence" value="ECO:0007669"/>
    <property type="project" value="InterPro"/>
</dbReference>
<dbReference type="EMBL" id="LUGG01000010">
    <property type="protein sequence ID" value="OBZ71779.1"/>
    <property type="molecule type" value="Genomic_DNA"/>
</dbReference>
<dbReference type="CDD" id="cd00067">
    <property type="entry name" value="GAL4"/>
    <property type="match status" value="1"/>
</dbReference>
<keyword evidence="3" id="KW-0804">Transcription</keyword>
<comment type="caution">
    <text evidence="7">The sequence shown here is derived from an EMBL/GenBank/DDBJ whole genome shotgun (WGS) entry which is preliminary data.</text>
</comment>
<dbReference type="PANTHER" id="PTHR31069">
    <property type="entry name" value="OLEATE-ACTIVATED TRANSCRIPTION FACTOR 1-RELATED"/>
    <property type="match status" value="1"/>
</dbReference>
<dbReference type="InterPro" id="IPR001138">
    <property type="entry name" value="Zn2Cys6_DnaBD"/>
</dbReference>
<dbReference type="PANTHER" id="PTHR31069:SF32">
    <property type="entry name" value="ARGININE METABOLISM REGULATION PROTEIN II"/>
    <property type="match status" value="1"/>
</dbReference>
<dbReference type="OrthoDB" id="2260578at2759"/>
<keyword evidence="2" id="KW-0238">DNA-binding</keyword>
<dbReference type="AlphaFoldDB" id="A0A1C7M5Y1"/>
<dbReference type="Gene3D" id="4.10.240.10">
    <property type="entry name" value="Zn(2)-C6 fungal-type DNA-binding domain"/>
    <property type="match status" value="1"/>
</dbReference>
<dbReference type="Proteomes" id="UP000092993">
    <property type="component" value="Unassembled WGS sequence"/>
</dbReference>
<dbReference type="SMART" id="SM00066">
    <property type="entry name" value="GAL4"/>
    <property type="match status" value="1"/>
</dbReference>
<dbReference type="GO" id="GO:0003677">
    <property type="term" value="F:DNA binding"/>
    <property type="evidence" value="ECO:0007669"/>
    <property type="project" value="UniProtKB-KW"/>
</dbReference>
<evidence type="ECO:0000256" key="1">
    <source>
        <dbReference type="ARBA" id="ARBA00023015"/>
    </source>
</evidence>
<dbReference type="SUPFAM" id="SSF57701">
    <property type="entry name" value="Zn2/Cys6 DNA-binding domain"/>
    <property type="match status" value="1"/>
</dbReference>
<evidence type="ECO:0000256" key="4">
    <source>
        <dbReference type="ARBA" id="ARBA00023242"/>
    </source>
</evidence>
<name>A0A1C7M5Y1_GRIFR</name>
<accession>A0A1C7M5Y1</accession>
<dbReference type="PROSITE" id="PS00463">
    <property type="entry name" value="ZN2_CY6_FUNGAL_1"/>
    <property type="match status" value="1"/>
</dbReference>
<dbReference type="InterPro" id="IPR036864">
    <property type="entry name" value="Zn2-C6_fun-type_DNA-bd_sf"/>
</dbReference>
<proteinExistence type="predicted"/>
<feature type="region of interest" description="Disordered" evidence="5">
    <location>
        <begin position="1"/>
        <end position="25"/>
    </location>
</feature>
<evidence type="ECO:0000256" key="5">
    <source>
        <dbReference type="SAM" id="MobiDB-lite"/>
    </source>
</evidence>
<reference evidence="7 8" key="1">
    <citation type="submission" date="2016-03" db="EMBL/GenBank/DDBJ databases">
        <title>Whole genome sequencing of Grifola frondosa 9006-11.</title>
        <authorList>
            <person name="Min B."/>
            <person name="Park H."/>
            <person name="Kim J.-G."/>
            <person name="Cho H."/>
            <person name="Oh Y.-L."/>
            <person name="Kong W.-S."/>
            <person name="Choi I.-G."/>
        </authorList>
    </citation>
    <scope>NUCLEOTIDE SEQUENCE [LARGE SCALE GENOMIC DNA]</scope>
    <source>
        <strain evidence="7 8">9006-11</strain>
    </source>
</reference>
<organism evidence="7 8">
    <name type="scientific">Grifola frondosa</name>
    <name type="common">Maitake</name>
    <name type="synonym">Polyporus frondosus</name>
    <dbReference type="NCBI Taxonomy" id="5627"/>
    <lineage>
        <taxon>Eukaryota</taxon>
        <taxon>Fungi</taxon>
        <taxon>Dikarya</taxon>
        <taxon>Basidiomycota</taxon>
        <taxon>Agaricomycotina</taxon>
        <taxon>Agaricomycetes</taxon>
        <taxon>Polyporales</taxon>
        <taxon>Grifolaceae</taxon>
        <taxon>Grifola</taxon>
    </lineage>
</organism>
<evidence type="ECO:0000259" key="6">
    <source>
        <dbReference type="PROSITE" id="PS50048"/>
    </source>
</evidence>
<dbReference type="GO" id="GO:0000981">
    <property type="term" value="F:DNA-binding transcription factor activity, RNA polymerase II-specific"/>
    <property type="evidence" value="ECO:0007669"/>
    <property type="project" value="InterPro"/>
</dbReference>
<feature type="compositionally biased region" description="Low complexity" evidence="5">
    <location>
        <begin position="1"/>
        <end position="16"/>
    </location>
</feature>
<gene>
    <name evidence="7" type="ORF">A0H81_08253</name>
</gene>
<evidence type="ECO:0000256" key="3">
    <source>
        <dbReference type="ARBA" id="ARBA00023163"/>
    </source>
</evidence>
<evidence type="ECO:0000256" key="2">
    <source>
        <dbReference type="ARBA" id="ARBA00023125"/>
    </source>
</evidence>
<feature type="domain" description="Zn(2)-C6 fungal-type" evidence="6">
    <location>
        <begin position="36"/>
        <end position="66"/>
    </location>
</feature>